<organism evidence="2 3">
    <name type="scientific">Sebaldella termitidis (strain ATCC 33386 / NCTC 11300)</name>
    <dbReference type="NCBI Taxonomy" id="526218"/>
    <lineage>
        <taxon>Bacteria</taxon>
        <taxon>Fusobacteriati</taxon>
        <taxon>Fusobacteriota</taxon>
        <taxon>Fusobacteriia</taxon>
        <taxon>Fusobacteriales</taxon>
        <taxon>Leptotrichiaceae</taxon>
        <taxon>Sebaldella</taxon>
    </lineage>
</organism>
<evidence type="ECO:0000313" key="3">
    <source>
        <dbReference type="Proteomes" id="UP000000845"/>
    </source>
</evidence>
<dbReference type="HOGENOM" id="CLU_2048120_0_0_0"/>
<gene>
    <name evidence="2" type="ordered locus">Sterm_3962</name>
</gene>
<feature type="transmembrane region" description="Helical" evidence="1">
    <location>
        <begin position="58"/>
        <end position="82"/>
    </location>
</feature>
<sequence length="120" mass="13037">MNNYDSSIKSMYLTIFILGLVELLLAFVGIATFIIALILQSKLTEAGKPTSPGIKLMLIGSGMHISIFVLSLASMVSGLFFMAPFFGIFSAILTVLLYIASFVILIIGAVMIYKEYDAIN</sequence>
<name>D1AGS4_SEBTE</name>
<dbReference type="KEGG" id="str:Sterm_3962"/>
<evidence type="ECO:0000313" key="2">
    <source>
        <dbReference type="EMBL" id="ACZ10794.1"/>
    </source>
</evidence>
<keyword evidence="1" id="KW-0812">Transmembrane</keyword>
<keyword evidence="3" id="KW-1185">Reference proteome</keyword>
<reference evidence="2 3" key="2">
    <citation type="journal article" date="2010" name="Stand. Genomic Sci.">
        <title>Complete genome sequence of Sebaldella termitidis type strain (NCTC 11300).</title>
        <authorList>
            <person name="Harmon-Smith M."/>
            <person name="Celia L."/>
            <person name="Chertkov O."/>
            <person name="Lapidus A."/>
            <person name="Copeland A."/>
            <person name="Glavina Del Rio T."/>
            <person name="Nolan M."/>
            <person name="Lucas S."/>
            <person name="Tice H."/>
            <person name="Cheng J.F."/>
            <person name="Han C."/>
            <person name="Detter J.C."/>
            <person name="Bruce D."/>
            <person name="Goodwin L."/>
            <person name="Pitluck S."/>
            <person name="Pati A."/>
            <person name="Liolios K."/>
            <person name="Ivanova N."/>
            <person name="Mavromatis K."/>
            <person name="Mikhailova N."/>
            <person name="Chen A."/>
            <person name="Palaniappan K."/>
            <person name="Land M."/>
            <person name="Hauser L."/>
            <person name="Chang Y.J."/>
            <person name="Jeffries C.D."/>
            <person name="Brettin T."/>
            <person name="Goker M."/>
            <person name="Beck B."/>
            <person name="Bristow J."/>
            <person name="Eisen J.A."/>
            <person name="Markowitz V."/>
            <person name="Hugenholtz P."/>
            <person name="Kyrpides N.C."/>
            <person name="Klenk H.P."/>
            <person name="Chen F."/>
        </authorList>
    </citation>
    <scope>NUCLEOTIDE SEQUENCE [LARGE SCALE GENOMIC DNA]</scope>
    <source>
        <strain evidence="3">ATCC 33386 / NCTC 11300</strain>
    </source>
</reference>
<keyword evidence="1" id="KW-0472">Membrane</keyword>
<proteinExistence type="predicted"/>
<dbReference type="RefSeq" id="WP_012863369.1">
    <property type="nucleotide sequence ID" value="NC_013517.1"/>
</dbReference>
<accession>D1AGS4</accession>
<feature type="transmembrane region" description="Helical" evidence="1">
    <location>
        <begin position="12"/>
        <end position="38"/>
    </location>
</feature>
<dbReference type="AlphaFoldDB" id="D1AGS4"/>
<dbReference type="EMBL" id="CP001739">
    <property type="protein sequence ID" value="ACZ10794.1"/>
    <property type="molecule type" value="Genomic_DNA"/>
</dbReference>
<protein>
    <submittedName>
        <fullName evidence="2">Uncharacterized protein</fullName>
    </submittedName>
</protein>
<dbReference type="STRING" id="526218.Sterm_3962"/>
<evidence type="ECO:0000256" key="1">
    <source>
        <dbReference type="SAM" id="Phobius"/>
    </source>
</evidence>
<feature type="transmembrane region" description="Helical" evidence="1">
    <location>
        <begin position="88"/>
        <end position="113"/>
    </location>
</feature>
<keyword evidence="1" id="KW-1133">Transmembrane helix</keyword>
<reference evidence="3" key="1">
    <citation type="submission" date="2009-09" db="EMBL/GenBank/DDBJ databases">
        <title>The complete chromosome of Sebaldella termitidis ATCC 33386.</title>
        <authorList>
            <consortium name="US DOE Joint Genome Institute (JGI-PGF)"/>
            <person name="Lucas S."/>
            <person name="Copeland A."/>
            <person name="Lapidus A."/>
            <person name="Glavina del Rio T."/>
            <person name="Dalin E."/>
            <person name="Tice H."/>
            <person name="Bruce D."/>
            <person name="Goodwin L."/>
            <person name="Pitluck S."/>
            <person name="Kyrpides N."/>
            <person name="Mavromatis K."/>
            <person name="Ivanova N."/>
            <person name="Mikhailova N."/>
            <person name="Sims D."/>
            <person name="Meincke L."/>
            <person name="Brettin T."/>
            <person name="Detter J.C."/>
            <person name="Han C."/>
            <person name="Larimer F."/>
            <person name="Land M."/>
            <person name="Hauser L."/>
            <person name="Markowitz V."/>
            <person name="Cheng J.F."/>
            <person name="Hugenholtz P."/>
            <person name="Woyke T."/>
            <person name="Wu D."/>
            <person name="Eisen J.A."/>
        </authorList>
    </citation>
    <scope>NUCLEOTIDE SEQUENCE [LARGE SCALE GENOMIC DNA]</scope>
    <source>
        <strain evidence="3">ATCC 33386 / NCTC 11300</strain>
    </source>
</reference>
<dbReference type="Proteomes" id="UP000000845">
    <property type="component" value="Chromosome"/>
</dbReference>